<name>A0A0P9H4L5_9CHLR</name>
<sequence>MTLLSPTTALKLVQAAHGLELDLLPIQGLWTEQQYLKLTDQTNHLVEFDDGSIEVLPMPTERHQAIVEFLFLMLRACIEQLGGKVRFAPLRLQLQTGRFREPDILLLRDASDPRRQDRFWLGADFVAEIVSPDDP</sequence>
<feature type="non-terminal residue" evidence="2">
    <location>
        <position position="135"/>
    </location>
</feature>
<proteinExistence type="predicted"/>
<evidence type="ECO:0000313" key="3">
    <source>
        <dbReference type="Proteomes" id="UP000050509"/>
    </source>
</evidence>
<organism evidence="2 3">
    <name type="scientific">Kouleothrix aurantiaca</name>
    <dbReference type="NCBI Taxonomy" id="186479"/>
    <lineage>
        <taxon>Bacteria</taxon>
        <taxon>Bacillati</taxon>
        <taxon>Chloroflexota</taxon>
        <taxon>Chloroflexia</taxon>
        <taxon>Chloroflexales</taxon>
        <taxon>Roseiflexineae</taxon>
        <taxon>Roseiflexaceae</taxon>
        <taxon>Kouleothrix</taxon>
    </lineage>
</organism>
<gene>
    <name evidence="2" type="ORF">SE17_35440</name>
</gene>
<dbReference type="InterPro" id="IPR012296">
    <property type="entry name" value="Nuclease_put_TT1808"/>
</dbReference>
<comment type="caution">
    <text evidence="2">The sequence shown here is derived from an EMBL/GenBank/DDBJ whole genome shotgun (WGS) entry which is preliminary data.</text>
</comment>
<evidence type="ECO:0000313" key="2">
    <source>
        <dbReference type="EMBL" id="KPV48927.1"/>
    </source>
</evidence>
<dbReference type="AlphaFoldDB" id="A0A0P9H4L5"/>
<accession>A0A0P9H4L5</accession>
<dbReference type="Gene3D" id="3.90.1570.10">
    <property type="entry name" value="tt1808, chain A"/>
    <property type="match status" value="1"/>
</dbReference>
<dbReference type="EMBL" id="LJCR01002302">
    <property type="protein sequence ID" value="KPV48927.1"/>
    <property type="molecule type" value="Genomic_DNA"/>
</dbReference>
<evidence type="ECO:0000259" key="1">
    <source>
        <dbReference type="Pfam" id="PF05685"/>
    </source>
</evidence>
<dbReference type="CDD" id="cd06260">
    <property type="entry name" value="DUF820-like"/>
    <property type="match status" value="1"/>
</dbReference>
<reference evidence="2 3" key="1">
    <citation type="submission" date="2015-09" db="EMBL/GenBank/DDBJ databases">
        <title>Draft genome sequence of Kouleothrix aurantiaca JCM 19913.</title>
        <authorList>
            <person name="Hemp J."/>
        </authorList>
    </citation>
    <scope>NUCLEOTIDE SEQUENCE [LARGE SCALE GENOMIC DNA]</scope>
    <source>
        <strain evidence="2 3">COM-B</strain>
    </source>
</reference>
<feature type="domain" description="Putative restriction endonuclease" evidence="1">
    <location>
        <begin position="33"/>
        <end position="134"/>
    </location>
</feature>
<dbReference type="InterPro" id="IPR011335">
    <property type="entry name" value="Restrct_endonuc-II-like"/>
</dbReference>
<dbReference type="Pfam" id="PF05685">
    <property type="entry name" value="Uma2"/>
    <property type="match status" value="1"/>
</dbReference>
<keyword evidence="3" id="KW-1185">Reference proteome</keyword>
<protein>
    <recommendedName>
        <fullName evidence="1">Putative restriction endonuclease domain-containing protein</fullName>
    </recommendedName>
</protein>
<dbReference type="Proteomes" id="UP000050509">
    <property type="component" value="Unassembled WGS sequence"/>
</dbReference>
<dbReference type="SUPFAM" id="SSF52980">
    <property type="entry name" value="Restriction endonuclease-like"/>
    <property type="match status" value="1"/>
</dbReference>
<dbReference type="InterPro" id="IPR008538">
    <property type="entry name" value="Uma2"/>
</dbReference>